<dbReference type="EMBL" id="BK016068">
    <property type="protein sequence ID" value="DAF92548.1"/>
    <property type="molecule type" value="Genomic_DNA"/>
</dbReference>
<proteinExistence type="predicted"/>
<protein>
    <submittedName>
        <fullName evidence="1">Uncharacterized protein</fullName>
    </submittedName>
</protein>
<sequence length="29" mass="3321">MGISSSLKFNQMDSIYQTVGAIFIPIFRR</sequence>
<name>A0A8S5UDN0_9CAUD</name>
<accession>A0A8S5UDN0</accession>
<organism evidence="1">
    <name type="scientific">Siphoviridae sp. ctNLX12</name>
    <dbReference type="NCBI Taxonomy" id="2825469"/>
    <lineage>
        <taxon>Viruses</taxon>
        <taxon>Duplodnaviria</taxon>
        <taxon>Heunggongvirae</taxon>
        <taxon>Uroviricota</taxon>
        <taxon>Caudoviricetes</taxon>
    </lineage>
</organism>
<reference evidence="1" key="1">
    <citation type="journal article" date="2021" name="Proc. Natl. Acad. Sci. U.S.A.">
        <title>A Catalog of Tens of Thousands of Viruses from Human Metagenomes Reveals Hidden Associations with Chronic Diseases.</title>
        <authorList>
            <person name="Tisza M.J."/>
            <person name="Buck C.B."/>
        </authorList>
    </citation>
    <scope>NUCLEOTIDE SEQUENCE</scope>
    <source>
        <strain evidence="1">CtNLX12</strain>
    </source>
</reference>
<evidence type="ECO:0000313" key="1">
    <source>
        <dbReference type="EMBL" id="DAF92548.1"/>
    </source>
</evidence>